<dbReference type="GO" id="GO:0003700">
    <property type="term" value="F:DNA-binding transcription factor activity"/>
    <property type="evidence" value="ECO:0007669"/>
    <property type="project" value="TreeGrafter"/>
</dbReference>
<accession>A0A840W009</accession>
<evidence type="ECO:0000259" key="5">
    <source>
        <dbReference type="PROSITE" id="PS50977"/>
    </source>
</evidence>
<gene>
    <name evidence="6" type="ORF">HNR07_001206</name>
</gene>
<feature type="domain" description="HTH tetR-type" evidence="5">
    <location>
        <begin position="13"/>
        <end position="71"/>
    </location>
</feature>
<dbReference type="AlphaFoldDB" id="A0A840W009"/>
<reference evidence="6 7" key="1">
    <citation type="submission" date="2020-08" db="EMBL/GenBank/DDBJ databases">
        <title>Sequencing the genomes of 1000 actinobacteria strains.</title>
        <authorList>
            <person name="Klenk H.-P."/>
        </authorList>
    </citation>
    <scope>NUCLEOTIDE SEQUENCE [LARGE SCALE GENOMIC DNA]</scope>
    <source>
        <strain evidence="6 7">DSM 44598</strain>
    </source>
</reference>
<protein>
    <submittedName>
        <fullName evidence="6">AcrR family transcriptional regulator</fullName>
    </submittedName>
</protein>
<organism evidence="6 7">
    <name type="scientific">Nocardiopsis metallicus</name>
    <dbReference type="NCBI Taxonomy" id="179819"/>
    <lineage>
        <taxon>Bacteria</taxon>
        <taxon>Bacillati</taxon>
        <taxon>Actinomycetota</taxon>
        <taxon>Actinomycetes</taxon>
        <taxon>Streptosporangiales</taxon>
        <taxon>Nocardiopsidaceae</taxon>
        <taxon>Nocardiopsis</taxon>
    </lineage>
</organism>
<name>A0A840W009_9ACTN</name>
<evidence type="ECO:0000256" key="1">
    <source>
        <dbReference type="ARBA" id="ARBA00023015"/>
    </source>
</evidence>
<proteinExistence type="predicted"/>
<evidence type="ECO:0000256" key="3">
    <source>
        <dbReference type="ARBA" id="ARBA00023163"/>
    </source>
</evidence>
<evidence type="ECO:0000313" key="6">
    <source>
        <dbReference type="EMBL" id="MBB5490069.1"/>
    </source>
</evidence>
<dbReference type="InterPro" id="IPR001647">
    <property type="entry name" value="HTH_TetR"/>
</dbReference>
<dbReference type="Proteomes" id="UP000579647">
    <property type="component" value="Unassembled WGS sequence"/>
</dbReference>
<dbReference type="PANTHER" id="PTHR30055:SF234">
    <property type="entry name" value="HTH-TYPE TRANSCRIPTIONAL REGULATOR BETI"/>
    <property type="match status" value="1"/>
</dbReference>
<dbReference type="Pfam" id="PF00440">
    <property type="entry name" value="TetR_N"/>
    <property type="match status" value="1"/>
</dbReference>
<feature type="DNA-binding region" description="H-T-H motif" evidence="4">
    <location>
        <begin position="34"/>
        <end position="53"/>
    </location>
</feature>
<keyword evidence="3" id="KW-0804">Transcription</keyword>
<dbReference type="InterPro" id="IPR036271">
    <property type="entry name" value="Tet_transcr_reg_TetR-rel_C_sf"/>
</dbReference>
<comment type="caution">
    <text evidence="6">The sequence shown here is derived from an EMBL/GenBank/DDBJ whole genome shotgun (WGS) entry which is preliminary data.</text>
</comment>
<evidence type="ECO:0000313" key="7">
    <source>
        <dbReference type="Proteomes" id="UP000579647"/>
    </source>
</evidence>
<keyword evidence="7" id="KW-1185">Reference proteome</keyword>
<keyword evidence="2 4" id="KW-0238">DNA-binding</keyword>
<dbReference type="PANTHER" id="PTHR30055">
    <property type="entry name" value="HTH-TYPE TRANSCRIPTIONAL REGULATOR RUTR"/>
    <property type="match status" value="1"/>
</dbReference>
<dbReference type="SUPFAM" id="SSF48498">
    <property type="entry name" value="Tetracyclin repressor-like, C-terminal domain"/>
    <property type="match status" value="1"/>
</dbReference>
<dbReference type="Gene3D" id="1.10.357.10">
    <property type="entry name" value="Tetracycline Repressor, domain 2"/>
    <property type="match status" value="1"/>
</dbReference>
<dbReference type="RefSeq" id="WP_184362924.1">
    <property type="nucleotide sequence ID" value="NZ_BAAAKM010000022.1"/>
</dbReference>
<dbReference type="InterPro" id="IPR050109">
    <property type="entry name" value="HTH-type_TetR-like_transc_reg"/>
</dbReference>
<evidence type="ECO:0000256" key="4">
    <source>
        <dbReference type="PROSITE-ProRule" id="PRU00335"/>
    </source>
</evidence>
<sequence>MTSTENPRVGVRARTRSAILRAAATVLAHDRNAPLSMVAEAAAVGRSTLHRYFPEREELLAATYQEALSEIGRAMDEAAVEEGPALEAMRRVVAAHVEAGDWVTFAFGDTANEAFDDAPSGTDPEPAILTDLVKRGQREGAFDPDADPNWVVQVLWALVFTGLERAERGHMPRHSVAPTVVRTLERGIGVRG</sequence>
<dbReference type="PROSITE" id="PS50977">
    <property type="entry name" value="HTH_TETR_2"/>
    <property type="match status" value="1"/>
</dbReference>
<dbReference type="SUPFAM" id="SSF46689">
    <property type="entry name" value="Homeodomain-like"/>
    <property type="match status" value="1"/>
</dbReference>
<evidence type="ECO:0000256" key="2">
    <source>
        <dbReference type="ARBA" id="ARBA00023125"/>
    </source>
</evidence>
<dbReference type="EMBL" id="JACHDO010000001">
    <property type="protein sequence ID" value="MBB5490069.1"/>
    <property type="molecule type" value="Genomic_DNA"/>
</dbReference>
<keyword evidence="1" id="KW-0805">Transcription regulation</keyword>
<dbReference type="GO" id="GO:0000976">
    <property type="term" value="F:transcription cis-regulatory region binding"/>
    <property type="evidence" value="ECO:0007669"/>
    <property type="project" value="TreeGrafter"/>
</dbReference>
<dbReference type="InterPro" id="IPR009057">
    <property type="entry name" value="Homeodomain-like_sf"/>
</dbReference>